<dbReference type="Proteomes" id="UP000319210">
    <property type="component" value="Unassembled WGS sequence"/>
</dbReference>
<organism evidence="2 3">
    <name type="scientific">Streptomyces cacaoi</name>
    <dbReference type="NCBI Taxonomy" id="1898"/>
    <lineage>
        <taxon>Bacteria</taxon>
        <taxon>Bacillati</taxon>
        <taxon>Actinomycetota</taxon>
        <taxon>Actinomycetes</taxon>
        <taxon>Kitasatosporales</taxon>
        <taxon>Streptomycetaceae</taxon>
        <taxon>Streptomyces</taxon>
    </lineage>
</organism>
<name>A0A4Y3R1P8_STRCI</name>
<dbReference type="InterPro" id="IPR036163">
    <property type="entry name" value="HMA_dom_sf"/>
</dbReference>
<dbReference type="RefSeq" id="WP_086816613.1">
    <property type="nucleotide sequence ID" value="NZ_BJMM01000019.1"/>
</dbReference>
<dbReference type="Pfam" id="PF00403">
    <property type="entry name" value="HMA"/>
    <property type="match status" value="1"/>
</dbReference>
<dbReference type="PROSITE" id="PS50846">
    <property type="entry name" value="HMA_2"/>
    <property type="match status" value="1"/>
</dbReference>
<dbReference type="EMBL" id="BJMM01000019">
    <property type="protein sequence ID" value="GEB51199.1"/>
    <property type="molecule type" value="Genomic_DNA"/>
</dbReference>
<dbReference type="CDD" id="cd00371">
    <property type="entry name" value="HMA"/>
    <property type="match status" value="1"/>
</dbReference>
<dbReference type="Gene3D" id="3.30.70.100">
    <property type="match status" value="1"/>
</dbReference>
<comment type="caution">
    <text evidence="2">The sequence shown here is derived from an EMBL/GenBank/DDBJ whole genome shotgun (WGS) entry which is preliminary data.</text>
</comment>
<dbReference type="SUPFAM" id="SSF55008">
    <property type="entry name" value="HMA, heavy metal-associated domain"/>
    <property type="match status" value="1"/>
</dbReference>
<feature type="domain" description="HMA" evidence="1">
    <location>
        <begin position="55"/>
        <end position="120"/>
    </location>
</feature>
<protein>
    <recommendedName>
        <fullName evidence="1">HMA domain-containing protein</fullName>
    </recommendedName>
</protein>
<evidence type="ECO:0000259" key="1">
    <source>
        <dbReference type="PROSITE" id="PS50846"/>
    </source>
</evidence>
<evidence type="ECO:0000313" key="3">
    <source>
        <dbReference type="Proteomes" id="UP000319210"/>
    </source>
</evidence>
<evidence type="ECO:0000313" key="2">
    <source>
        <dbReference type="EMBL" id="GEB51199.1"/>
    </source>
</evidence>
<dbReference type="InterPro" id="IPR006121">
    <property type="entry name" value="HMA_dom"/>
</dbReference>
<dbReference type="GO" id="GO:0046872">
    <property type="term" value="F:metal ion binding"/>
    <property type="evidence" value="ECO:0007669"/>
    <property type="project" value="InterPro"/>
</dbReference>
<reference evidence="2 3" key="1">
    <citation type="submission" date="2019-06" db="EMBL/GenBank/DDBJ databases">
        <title>Whole genome shotgun sequence of Streptomyces cacaoi subsp. cacaoi NBRC 12748.</title>
        <authorList>
            <person name="Hosoyama A."/>
            <person name="Uohara A."/>
            <person name="Ohji S."/>
            <person name="Ichikawa N."/>
        </authorList>
    </citation>
    <scope>NUCLEOTIDE SEQUENCE [LARGE SCALE GENOMIC DNA]</scope>
    <source>
        <strain evidence="2 3">NBRC 12748</strain>
    </source>
</reference>
<proteinExistence type="predicted"/>
<dbReference type="AlphaFoldDB" id="A0A4Y3R1P8"/>
<gene>
    <name evidence="2" type="ORF">SCA03_37500</name>
</gene>
<accession>A0A4Y3R1P8</accession>
<sequence>MSENTPTPAAPATAATAATASCCTTGPAGTAGEAARAVPGEGGCCSGAAAGARPVTAAFQVSGMTCGHCAGAVTAQLEALAEVRSVQADPAGGLVRITTDGEPDEARLAAAVTAAGYELTRRVPEETR</sequence>
<keyword evidence="3" id="KW-1185">Reference proteome</keyword>